<dbReference type="RefSeq" id="WP_309941400.1">
    <property type="nucleotide sequence ID" value="NZ_AP025305.1"/>
</dbReference>
<keyword evidence="2" id="KW-1185">Reference proteome</keyword>
<accession>A0AAE4BUN6</accession>
<dbReference type="EMBL" id="JAVDQD010000006">
    <property type="protein sequence ID" value="MDR6240987.1"/>
    <property type="molecule type" value="Genomic_DNA"/>
</dbReference>
<proteinExistence type="predicted"/>
<gene>
    <name evidence="1" type="ORF">HNQ88_004063</name>
</gene>
<dbReference type="AlphaFoldDB" id="A0AAE4BUN6"/>
<sequence>MIKIILFIFSICINNIFATPKNETTERKLYPNLDHYVKLLKKSYPDVGKVSNARLKVIGQYIKYYEGGDKPVLVFLDTESSTVSQLLKVWAETASYHYEVDNVHIMYASENGESMEYDAVKVLEKIGFIVYKTEIDGYSRFEVKYAPAKKPLMMDPVFVSEIVQFLPESMGVYVNSKEFLSESVSTVSSSKLEYVHPDWKSLNEQIALEMFYLFAHLRNKAEYDAKKAQEQKKFRFRDMNGM</sequence>
<name>A0AAE4BUN6_9BACT</name>
<evidence type="ECO:0000313" key="2">
    <source>
        <dbReference type="Proteomes" id="UP001185092"/>
    </source>
</evidence>
<dbReference type="Proteomes" id="UP001185092">
    <property type="component" value="Unassembled WGS sequence"/>
</dbReference>
<organism evidence="1 2">
    <name type="scientific">Aureibacter tunicatorum</name>
    <dbReference type="NCBI Taxonomy" id="866807"/>
    <lineage>
        <taxon>Bacteria</taxon>
        <taxon>Pseudomonadati</taxon>
        <taxon>Bacteroidota</taxon>
        <taxon>Cytophagia</taxon>
        <taxon>Cytophagales</taxon>
        <taxon>Persicobacteraceae</taxon>
        <taxon>Aureibacter</taxon>
    </lineage>
</organism>
<comment type="caution">
    <text evidence="1">The sequence shown here is derived from an EMBL/GenBank/DDBJ whole genome shotgun (WGS) entry which is preliminary data.</text>
</comment>
<evidence type="ECO:0000313" key="1">
    <source>
        <dbReference type="EMBL" id="MDR6240987.1"/>
    </source>
</evidence>
<reference evidence="1" key="1">
    <citation type="submission" date="2023-07" db="EMBL/GenBank/DDBJ databases">
        <title>Genomic Encyclopedia of Type Strains, Phase IV (KMG-IV): sequencing the most valuable type-strain genomes for metagenomic binning, comparative biology and taxonomic classification.</title>
        <authorList>
            <person name="Goeker M."/>
        </authorList>
    </citation>
    <scope>NUCLEOTIDE SEQUENCE</scope>
    <source>
        <strain evidence="1">DSM 26174</strain>
    </source>
</reference>
<protein>
    <submittedName>
        <fullName evidence="1">Uncharacterized protein</fullName>
    </submittedName>
</protein>